<evidence type="ECO:0000256" key="5">
    <source>
        <dbReference type="ARBA" id="ARBA00022723"/>
    </source>
</evidence>
<evidence type="ECO:0000259" key="16">
    <source>
        <dbReference type="SMART" id="SM00485"/>
    </source>
</evidence>
<sequence length="757" mass="83946">MGIKGLHGLLKSIQKPCHLKKFSGQTLGVDAYGWLHRGTVACAIDLVLEHPTTKHIDFVLGRVRMLLYFGISPYLVFDGDNLPGKSGTELDRQQRRSESKALGLELHRKGRNAEAYQEFQKAVDVTPLMARQLIEELKKLDVQYVVAPYEADAQLVYLEQHGFIDGIISEDSDLLVFGAKRLLSKLDQHGDCVEINRADFTACREVSFVGWTDVEFRRMCILSGCDYLPNIARIGLKTAYRSIRKYKNVEKALRMLQFDGQYHVPADYLQNFKQAELTFLYQRVFCPRAGKLVTLTPPEDDVKLEDLTFIGDEMDPETAVGVARGDLDPTTKEPLVAKPLSATKLEHNKLVPSLNRRQTIGSSSELKPSKPINSFFTPKRVPLAELDPNSLTPSPSQQRLLHRHANSSWEASSAPPQSHGVRSAPTTGTSNRLSTSLVRSADRPSFLGPASKLSTPQPAKRQRLCSETEEFSPVNTQDGRSRFFAAGSADCSPSGGQEMKRNKKVRKSTLDVFSDDMAEDIMSQLADPGQGTEKLEQREDPENDRSHISETKGNETRNDTQTSGQDHTSIVQANPGKESITFPNCETPSTTASADSDPQVFHQVLNYHIKRQNSAILSKYRFEADASPTGSGTMHPNTTRFANTPLRRVDSVNSGEPQPMRLTPLQRLGQNALARSRSTNSIPTSPLTWSTLAASEKKPDSTPRAPSPVLSLRSGQGSEDLIIPDSEEEDECDEHDDAASRSRLAALDLKRFSFTTK</sequence>
<dbReference type="Pfam" id="PF00867">
    <property type="entry name" value="XPG_I"/>
    <property type="match status" value="1"/>
</dbReference>
<evidence type="ECO:0000256" key="11">
    <source>
        <dbReference type="ARBA" id="ARBA00023125"/>
    </source>
</evidence>
<evidence type="ECO:0000256" key="14">
    <source>
        <dbReference type="SAM" id="MobiDB-lite"/>
    </source>
</evidence>
<dbReference type="InterPro" id="IPR037315">
    <property type="entry name" value="EXO1_H3TH"/>
</dbReference>
<feature type="compositionally biased region" description="Polar residues" evidence="14">
    <location>
        <begin position="581"/>
        <end position="596"/>
    </location>
</feature>
<evidence type="ECO:0000256" key="7">
    <source>
        <dbReference type="ARBA" id="ARBA00022801"/>
    </source>
</evidence>
<dbReference type="SMART" id="SM00279">
    <property type="entry name" value="HhH2"/>
    <property type="match status" value="1"/>
</dbReference>
<evidence type="ECO:0000256" key="3">
    <source>
        <dbReference type="ARBA" id="ARBA00010563"/>
    </source>
</evidence>
<dbReference type="EMBL" id="JBFXLQ010000029">
    <property type="protein sequence ID" value="KAL2865862.1"/>
    <property type="molecule type" value="Genomic_DNA"/>
</dbReference>
<feature type="domain" description="XPG-I" evidence="15">
    <location>
        <begin position="138"/>
        <end position="208"/>
    </location>
</feature>
<dbReference type="PANTHER" id="PTHR11081:SF65">
    <property type="entry name" value="DNA DAMAGE-INDUCIBLE PROTEIN DIN7-RELATED"/>
    <property type="match status" value="1"/>
</dbReference>
<accession>A0ABR4LN82</accession>
<feature type="region of interest" description="Disordered" evidence="14">
    <location>
        <begin position="525"/>
        <end position="597"/>
    </location>
</feature>
<evidence type="ECO:0000259" key="15">
    <source>
        <dbReference type="SMART" id="SM00484"/>
    </source>
</evidence>
<dbReference type="GeneID" id="98139957"/>
<evidence type="ECO:0000256" key="8">
    <source>
        <dbReference type="ARBA" id="ARBA00022839"/>
    </source>
</evidence>
<dbReference type="Proteomes" id="UP001610432">
    <property type="component" value="Unassembled WGS sequence"/>
</dbReference>
<keyword evidence="6" id="KW-0227">DNA damage</keyword>
<keyword evidence="5" id="KW-0479">Metal-binding</keyword>
<keyword evidence="11" id="KW-0238">DNA-binding</keyword>
<feature type="region of interest" description="Disordered" evidence="14">
    <location>
        <begin position="350"/>
        <end position="507"/>
    </location>
</feature>
<organism evidence="17 18">
    <name type="scientific">Aspergillus lucknowensis</name>
    <dbReference type="NCBI Taxonomy" id="176173"/>
    <lineage>
        <taxon>Eukaryota</taxon>
        <taxon>Fungi</taxon>
        <taxon>Dikarya</taxon>
        <taxon>Ascomycota</taxon>
        <taxon>Pezizomycotina</taxon>
        <taxon>Eurotiomycetes</taxon>
        <taxon>Eurotiomycetidae</taxon>
        <taxon>Eurotiales</taxon>
        <taxon>Aspergillaceae</taxon>
        <taxon>Aspergillus</taxon>
        <taxon>Aspergillus subgen. Nidulantes</taxon>
    </lineage>
</organism>
<feature type="compositionally biased region" description="Polar residues" evidence="14">
    <location>
        <begin position="424"/>
        <end position="438"/>
    </location>
</feature>
<evidence type="ECO:0000256" key="6">
    <source>
        <dbReference type="ARBA" id="ARBA00022763"/>
    </source>
</evidence>
<evidence type="ECO:0000256" key="10">
    <source>
        <dbReference type="ARBA" id="ARBA00022881"/>
    </source>
</evidence>
<feature type="region of interest" description="Disordered" evidence="14">
    <location>
        <begin position="693"/>
        <end position="739"/>
    </location>
</feature>
<comment type="similarity">
    <text evidence="3">Belongs to the XPG/RAD2 endonuclease family. EXO1 subfamily.</text>
</comment>
<protein>
    <recommendedName>
        <fullName evidence="19">Exonuclease 1</fullName>
    </recommendedName>
</protein>
<dbReference type="InterPro" id="IPR044752">
    <property type="entry name" value="PIN-like_EXO1"/>
</dbReference>
<dbReference type="RefSeq" id="XP_070884841.1">
    <property type="nucleotide sequence ID" value="XM_071024885.1"/>
</dbReference>
<evidence type="ECO:0000256" key="1">
    <source>
        <dbReference type="ARBA" id="ARBA00001946"/>
    </source>
</evidence>
<evidence type="ECO:0000256" key="9">
    <source>
        <dbReference type="ARBA" id="ARBA00022842"/>
    </source>
</evidence>
<keyword evidence="8" id="KW-0269">Exonuclease</keyword>
<dbReference type="CDD" id="cd09908">
    <property type="entry name" value="H3TH_EXO1"/>
    <property type="match status" value="1"/>
</dbReference>
<feature type="compositionally biased region" description="Basic and acidic residues" evidence="14">
    <location>
        <begin position="533"/>
        <end position="558"/>
    </location>
</feature>
<dbReference type="PRINTS" id="PR00853">
    <property type="entry name" value="XPGRADSUPER"/>
</dbReference>
<keyword evidence="18" id="KW-1185">Reference proteome</keyword>
<feature type="compositionally biased region" description="Polar residues" evidence="14">
    <location>
        <begin position="389"/>
        <end position="399"/>
    </location>
</feature>
<dbReference type="Gene3D" id="3.40.50.1010">
    <property type="entry name" value="5'-nuclease"/>
    <property type="match status" value="1"/>
</dbReference>
<dbReference type="Gene3D" id="1.10.150.20">
    <property type="entry name" value="5' to 3' exonuclease, C-terminal subdomain"/>
    <property type="match status" value="1"/>
</dbReference>
<gene>
    <name evidence="17" type="ORF">BJX67DRAFT_157450</name>
</gene>
<evidence type="ECO:0000256" key="4">
    <source>
        <dbReference type="ARBA" id="ARBA00022722"/>
    </source>
</evidence>
<dbReference type="SMART" id="SM00484">
    <property type="entry name" value="XPGI"/>
    <property type="match status" value="1"/>
</dbReference>
<comment type="subcellular location">
    <subcellularLocation>
        <location evidence="2">Nucleus</location>
    </subcellularLocation>
</comment>
<evidence type="ECO:0000313" key="17">
    <source>
        <dbReference type="EMBL" id="KAL2865862.1"/>
    </source>
</evidence>
<dbReference type="Pfam" id="PF00752">
    <property type="entry name" value="XPG_N"/>
    <property type="match status" value="1"/>
</dbReference>
<dbReference type="InterPro" id="IPR006086">
    <property type="entry name" value="XPG-I_dom"/>
</dbReference>
<keyword evidence="9" id="KW-0460">Magnesium</keyword>
<evidence type="ECO:0000256" key="13">
    <source>
        <dbReference type="ARBA" id="ARBA00023242"/>
    </source>
</evidence>
<dbReference type="InterPro" id="IPR029060">
    <property type="entry name" value="PIN-like_dom_sf"/>
</dbReference>
<feature type="compositionally biased region" description="Polar residues" evidence="14">
    <location>
        <begin position="406"/>
        <end position="416"/>
    </location>
</feature>
<keyword evidence="10" id="KW-0267">Excision nuclease</keyword>
<evidence type="ECO:0000256" key="2">
    <source>
        <dbReference type="ARBA" id="ARBA00004123"/>
    </source>
</evidence>
<dbReference type="SUPFAM" id="SSF47807">
    <property type="entry name" value="5' to 3' exonuclease, C-terminal subdomain"/>
    <property type="match status" value="1"/>
</dbReference>
<proteinExistence type="inferred from homology"/>
<comment type="caution">
    <text evidence="17">The sequence shown here is derived from an EMBL/GenBank/DDBJ whole genome shotgun (WGS) entry which is preliminary data.</text>
</comment>
<comment type="cofactor">
    <cofactor evidence="1">
        <name>Mg(2+)</name>
        <dbReference type="ChEBI" id="CHEBI:18420"/>
    </cofactor>
</comment>
<feature type="domain" description="XPG N-terminal" evidence="16">
    <location>
        <begin position="1"/>
        <end position="99"/>
    </location>
</feature>
<dbReference type="SUPFAM" id="SSF88723">
    <property type="entry name" value="PIN domain-like"/>
    <property type="match status" value="1"/>
</dbReference>
<keyword evidence="12" id="KW-0234">DNA repair</keyword>
<feature type="compositionally biased region" description="Polar residues" evidence="14">
    <location>
        <begin position="559"/>
        <end position="572"/>
    </location>
</feature>
<dbReference type="InterPro" id="IPR006084">
    <property type="entry name" value="XPG/Rad2"/>
</dbReference>
<reference evidence="17 18" key="1">
    <citation type="submission" date="2024-07" db="EMBL/GenBank/DDBJ databases">
        <title>Section-level genome sequencing and comparative genomics of Aspergillus sections Usti and Cavernicolus.</title>
        <authorList>
            <consortium name="Lawrence Berkeley National Laboratory"/>
            <person name="Nybo J.L."/>
            <person name="Vesth T.C."/>
            <person name="Theobald S."/>
            <person name="Frisvad J.C."/>
            <person name="Larsen T.O."/>
            <person name="Kjaerboelling I."/>
            <person name="Rothschild-Mancinelli K."/>
            <person name="Lyhne E.K."/>
            <person name="Kogle M.E."/>
            <person name="Barry K."/>
            <person name="Clum A."/>
            <person name="Na H."/>
            <person name="Ledsgaard L."/>
            <person name="Lin J."/>
            <person name="Lipzen A."/>
            <person name="Kuo A."/>
            <person name="Riley R."/>
            <person name="Mondo S."/>
            <person name="Labutti K."/>
            <person name="Haridas S."/>
            <person name="Pangalinan J."/>
            <person name="Salamov A.A."/>
            <person name="Simmons B.A."/>
            <person name="Magnuson J.K."/>
            <person name="Chen J."/>
            <person name="Drula E."/>
            <person name="Henrissat B."/>
            <person name="Wiebenga A."/>
            <person name="Lubbers R.J."/>
            <person name="Gomes A.C."/>
            <person name="Macurrencykelacurrency M.R."/>
            <person name="Stajich J."/>
            <person name="Grigoriev I.V."/>
            <person name="Mortensen U.H."/>
            <person name="De Vries R.P."/>
            <person name="Baker S.E."/>
            <person name="Andersen M.R."/>
        </authorList>
    </citation>
    <scope>NUCLEOTIDE SEQUENCE [LARGE SCALE GENOMIC DNA]</scope>
    <source>
        <strain evidence="17 18">CBS 449.75</strain>
    </source>
</reference>
<keyword evidence="13" id="KW-0539">Nucleus</keyword>
<keyword evidence="4" id="KW-0540">Nuclease</keyword>
<keyword evidence="7" id="KW-0378">Hydrolase</keyword>
<feature type="compositionally biased region" description="Polar residues" evidence="14">
    <location>
        <begin position="355"/>
        <end position="376"/>
    </location>
</feature>
<dbReference type="InterPro" id="IPR036279">
    <property type="entry name" value="5-3_exonuclease_C_sf"/>
</dbReference>
<dbReference type="CDD" id="cd09857">
    <property type="entry name" value="PIN_EXO1"/>
    <property type="match status" value="1"/>
</dbReference>
<evidence type="ECO:0000256" key="12">
    <source>
        <dbReference type="ARBA" id="ARBA00023204"/>
    </source>
</evidence>
<name>A0ABR4LN82_9EURO</name>
<dbReference type="InterPro" id="IPR008918">
    <property type="entry name" value="HhH2"/>
</dbReference>
<dbReference type="SMART" id="SM00485">
    <property type="entry name" value="XPGN"/>
    <property type="match status" value="1"/>
</dbReference>
<feature type="compositionally biased region" description="Acidic residues" evidence="14">
    <location>
        <begin position="725"/>
        <end position="736"/>
    </location>
</feature>
<dbReference type="PANTHER" id="PTHR11081">
    <property type="entry name" value="FLAP ENDONUCLEASE FAMILY MEMBER"/>
    <property type="match status" value="1"/>
</dbReference>
<evidence type="ECO:0008006" key="19">
    <source>
        <dbReference type="Google" id="ProtNLM"/>
    </source>
</evidence>
<evidence type="ECO:0000313" key="18">
    <source>
        <dbReference type="Proteomes" id="UP001610432"/>
    </source>
</evidence>
<dbReference type="InterPro" id="IPR006085">
    <property type="entry name" value="XPG_DNA_repair_N"/>
</dbReference>